<dbReference type="AlphaFoldDB" id="A0AAD7LFL4"/>
<evidence type="ECO:0000256" key="1">
    <source>
        <dbReference type="ARBA" id="ARBA00004191"/>
    </source>
</evidence>
<dbReference type="GO" id="GO:0071555">
    <property type="term" value="P:cell wall organization"/>
    <property type="evidence" value="ECO:0007669"/>
    <property type="project" value="UniProtKB-KW"/>
</dbReference>
<accession>A0AAD7LFL4</accession>
<dbReference type="InterPro" id="IPR012334">
    <property type="entry name" value="Pectin_lyas_fold"/>
</dbReference>
<dbReference type="GO" id="GO:0004650">
    <property type="term" value="F:polygalacturonase activity"/>
    <property type="evidence" value="ECO:0007669"/>
    <property type="project" value="InterPro"/>
</dbReference>
<name>A0AAD7LFL4_QUISA</name>
<dbReference type="InterPro" id="IPR000743">
    <property type="entry name" value="Glyco_hydro_28"/>
</dbReference>
<dbReference type="SMART" id="SM00710">
    <property type="entry name" value="PbH1"/>
    <property type="match status" value="5"/>
</dbReference>
<feature type="chain" id="PRO_5041910346" evidence="10">
    <location>
        <begin position="22"/>
        <end position="383"/>
    </location>
</feature>
<comment type="subcellular location">
    <subcellularLocation>
        <location evidence="1">Secreted</location>
        <location evidence="1">Cell wall</location>
    </subcellularLocation>
</comment>
<reference evidence="11" key="1">
    <citation type="journal article" date="2023" name="Science">
        <title>Elucidation of the pathway for biosynthesis of saponin adjuvants from the soapbark tree.</title>
        <authorList>
            <person name="Reed J."/>
            <person name="Orme A."/>
            <person name="El-Demerdash A."/>
            <person name="Owen C."/>
            <person name="Martin L.B.B."/>
            <person name="Misra R.C."/>
            <person name="Kikuchi S."/>
            <person name="Rejzek M."/>
            <person name="Martin A.C."/>
            <person name="Harkess A."/>
            <person name="Leebens-Mack J."/>
            <person name="Louveau T."/>
            <person name="Stephenson M.J."/>
            <person name="Osbourn A."/>
        </authorList>
    </citation>
    <scope>NUCLEOTIDE SEQUENCE</scope>
    <source>
        <strain evidence="11">S10</strain>
    </source>
</reference>
<dbReference type="PROSITE" id="PS00502">
    <property type="entry name" value="POLYGALACTURONASE"/>
    <property type="match status" value="1"/>
</dbReference>
<keyword evidence="12" id="KW-1185">Reference proteome</keyword>
<keyword evidence="6 9" id="KW-0326">Glycosidase</keyword>
<dbReference type="Gene3D" id="2.160.20.10">
    <property type="entry name" value="Single-stranded right-handed beta-helix, Pectin lyase-like"/>
    <property type="match status" value="1"/>
</dbReference>
<feature type="active site" evidence="8">
    <location>
        <position position="232"/>
    </location>
</feature>
<evidence type="ECO:0000313" key="11">
    <source>
        <dbReference type="EMBL" id="KAJ7957259.1"/>
    </source>
</evidence>
<protein>
    <submittedName>
        <fullName evidence="11">Pectin lyase-like superfamily protein</fullName>
    </submittedName>
</protein>
<dbReference type="KEGG" id="qsa:O6P43_023583"/>
<keyword evidence="10" id="KW-0732">Signal</keyword>
<keyword evidence="11" id="KW-0456">Lyase</keyword>
<organism evidence="11 12">
    <name type="scientific">Quillaja saponaria</name>
    <name type="common">Soap bark tree</name>
    <dbReference type="NCBI Taxonomy" id="32244"/>
    <lineage>
        <taxon>Eukaryota</taxon>
        <taxon>Viridiplantae</taxon>
        <taxon>Streptophyta</taxon>
        <taxon>Embryophyta</taxon>
        <taxon>Tracheophyta</taxon>
        <taxon>Spermatophyta</taxon>
        <taxon>Magnoliopsida</taxon>
        <taxon>eudicotyledons</taxon>
        <taxon>Gunneridae</taxon>
        <taxon>Pentapetalae</taxon>
        <taxon>rosids</taxon>
        <taxon>fabids</taxon>
        <taxon>Fabales</taxon>
        <taxon>Quillajaceae</taxon>
        <taxon>Quillaja</taxon>
    </lineage>
</organism>
<gene>
    <name evidence="11" type="ORF">O6P43_023583</name>
</gene>
<feature type="signal peptide" evidence="10">
    <location>
        <begin position="1"/>
        <end position="21"/>
    </location>
</feature>
<evidence type="ECO:0000256" key="8">
    <source>
        <dbReference type="PROSITE-ProRule" id="PRU10052"/>
    </source>
</evidence>
<dbReference type="Proteomes" id="UP001163823">
    <property type="component" value="Chromosome 9"/>
</dbReference>
<proteinExistence type="inferred from homology"/>
<evidence type="ECO:0000256" key="5">
    <source>
        <dbReference type="ARBA" id="ARBA00022801"/>
    </source>
</evidence>
<evidence type="ECO:0000256" key="3">
    <source>
        <dbReference type="ARBA" id="ARBA00022512"/>
    </source>
</evidence>
<keyword evidence="4" id="KW-0964">Secreted</keyword>
<evidence type="ECO:0000256" key="7">
    <source>
        <dbReference type="ARBA" id="ARBA00023316"/>
    </source>
</evidence>
<dbReference type="InterPro" id="IPR006626">
    <property type="entry name" value="PbH1"/>
</dbReference>
<evidence type="ECO:0000256" key="4">
    <source>
        <dbReference type="ARBA" id="ARBA00022525"/>
    </source>
</evidence>
<evidence type="ECO:0000256" key="10">
    <source>
        <dbReference type="SAM" id="SignalP"/>
    </source>
</evidence>
<evidence type="ECO:0000256" key="2">
    <source>
        <dbReference type="ARBA" id="ARBA00008834"/>
    </source>
</evidence>
<evidence type="ECO:0000313" key="12">
    <source>
        <dbReference type="Proteomes" id="UP001163823"/>
    </source>
</evidence>
<dbReference type="SUPFAM" id="SSF51126">
    <property type="entry name" value="Pectin lyase-like"/>
    <property type="match status" value="1"/>
</dbReference>
<keyword evidence="5 9" id="KW-0378">Hydrolase</keyword>
<keyword evidence="7" id="KW-0961">Cell wall biogenesis/degradation</keyword>
<dbReference type="EMBL" id="JARAOO010000009">
    <property type="protein sequence ID" value="KAJ7957259.1"/>
    <property type="molecule type" value="Genomic_DNA"/>
</dbReference>
<evidence type="ECO:0000256" key="6">
    <source>
        <dbReference type="ARBA" id="ARBA00023295"/>
    </source>
</evidence>
<sequence length="383" mass="41581">MQGVVSILLVVFLVASSSCSCARIPDGFNGVNAFQKAWRDVCGASGRAPTLNIPKGKTFMLQPVLFEGPCKSPTINFKVEGNIVAPKSIREWKWQDNEKGRWIRFSNIVGLVINGGGQIDGQGAAWWNDCKDNCVKPTGFQLHSCKNLQLSELTYLNNPKNHISINGCDGAQISKLRIIAPEDSPNTDGIDISESSNVRIENSFIGTGDDCIAINGGTSFINITNVFCGPGHGISIGSLGKDGTYETVEEIHVQNCTFRGTQNGVRIKTWQGGKGYARKITFEDITLEATKNPVIIDQYYNPNDNLDAEAMKVSDVTYRNVHGTSMTEKAINLNCDKTMACTNIVMDRISITSAVPGKNTFAFCFNAHGIVTNSVPNVAGMLQ</sequence>
<keyword evidence="3" id="KW-0134">Cell wall</keyword>
<dbReference type="InterPro" id="IPR011050">
    <property type="entry name" value="Pectin_lyase_fold/virulence"/>
</dbReference>
<evidence type="ECO:0000256" key="9">
    <source>
        <dbReference type="RuleBase" id="RU361169"/>
    </source>
</evidence>
<dbReference type="GO" id="GO:0016829">
    <property type="term" value="F:lyase activity"/>
    <property type="evidence" value="ECO:0007669"/>
    <property type="project" value="UniProtKB-KW"/>
</dbReference>
<dbReference type="Pfam" id="PF00295">
    <property type="entry name" value="Glyco_hydro_28"/>
    <property type="match status" value="1"/>
</dbReference>
<comment type="caution">
    <text evidence="11">The sequence shown here is derived from an EMBL/GenBank/DDBJ whole genome shotgun (WGS) entry which is preliminary data.</text>
</comment>
<dbReference type="PANTHER" id="PTHR31375">
    <property type="match status" value="1"/>
</dbReference>
<dbReference type="GO" id="GO:0005975">
    <property type="term" value="P:carbohydrate metabolic process"/>
    <property type="evidence" value="ECO:0007669"/>
    <property type="project" value="InterPro"/>
</dbReference>
<comment type="similarity">
    <text evidence="2 9">Belongs to the glycosyl hydrolase 28 family.</text>
</comment>